<dbReference type="CDD" id="cd04301">
    <property type="entry name" value="NAT_SF"/>
    <property type="match status" value="1"/>
</dbReference>
<evidence type="ECO:0000256" key="2">
    <source>
        <dbReference type="ARBA" id="ARBA00023315"/>
    </source>
</evidence>
<dbReference type="InterPro" id="IPR000182">
    <property type="entry name" value="GNAT_dom"/>
</dbReference>
<dbReference type="InParanoid" id="A0A3N4KLR3"/>
<dbReference type="Pfam" id="PF00583">
    <property type="entry name" value="Acetyltransf_1"/>
    <property type="match status" value="1"/>
</dbReference>
<evidence type="ECO:0000259" key="4">
    <source>
        <dbReference type="PROSITE" id="PS51186"/>
    </source>
</evidence>
<proteinExistence type="predicted"/>
<evidence type="ECO:0000313" key="6">
    <source>
        <dbReference type="Proteomes" id="UP000277580"/>
    </source>
</evidence>
<dbReference type="GO" id="GO:0004596">
    <property type="term" value="F:protein-N-terminal amino-acid acetyltransferase activity"/>
    <property type="evidence" value="ECO:0007669"/>
    <property type="project" value="TreeGrafter"/>
</dbReference>
<dbReference type="OrthoDB" id="10264728at2759"/>
<dbReference type="GO" id="GO:0031416">
    <property type="term" value="C:NatB complex"/>
    <property type="evidence" value="ECO:0007669"/>
    <property type="project" value="TreeGrafter"/>
</dbReference>
<keyword evidence="1 5" id="KW-0808">Transferase</keyword>
<dbReference type="FunFam" id="3.40.630.30:FF:000065">
    <property type="entry name" value="N-terminal acetyltransferase complex ARD1 subunit homolog"/>
    <property type="match status" value="1"/>
</dbReference>
<dbReference type="InterPro" id="IPR016181">
    <property type="entry name" value="Acyl_CoA_acyltransferase"/>
</dbReference>
<organism evidence="5 6">
    <name type="scientific">Morchella conica CCBAS932</name>
    <dbReference type="NCBI Taxonomy" id="1392247"/>
    <lineage>
        <taxon>Eukaryota</taxon>
        <taxon>Fungi</taxon>
        <taxon>Dikarya</taxon>
        <taxon>Ascomycota</taxon>
        <taxon>Pezizomycotina</taxon>
        <taxon>Pezizomycetes</taxon>
        <taxon>Pezizales</taxon>
        <taxon>Morchellaceae</taxon>
        <taxon>Morchella</taxon>
    </lineage>
</organism>
<sequence>MSSLRPFHALDLFRFNLTNLDVLTENYVPSFYLQYLAKWPTLCSVMESASGKIMGYILGKAEGEYTEWHGHVTAVTVAPDFRRLGLAKTMMDELERVTTTVYNGYFVDLYVRVSNRLAIDMYEGLGYSVYRCVQEYYSAGPGELEEDAYDMRKPMKRDKKRQSVRENGREFKVQPHEVY</sequence>
<dbReference type="AlphaFoldDB" id="A0A3N4KLR3"/>
<feature type="compositionally biased region" description="Basic and acidic residues" evidence="3">
    <location>
        <begin position="161"/>
        <end position="179"/>
    </location>
</feature>
<dbReference type="InterPro" id="IPR051646">
    <property type="entry name" value="NatB_acetyltransferase_subunit"/>
</dbReference>
<dbReference type="FunCoup" id="A0A3N4KLR3">
    <property type="interactions" value="791"/>
</dbReference>
<dbReference type="PANTHER" id="PTHR45910">
    <property type="entry name" value="N-ALPHA-ACETYLTRANSFERASE 20"/>
    <property type="match status" value="1"/>
</dbReference>
<name>A0A3N4KLR3_9PEZI</name>
<dbReference type="SMR" id="A0A3N4KLR3"/>
<dbReference type="Proteomes" id="UP000277580">
    <property type="component" value="Unassembled WGS sequence"/>
</dbReference>
<feature type="domain" description="N-acetyltransferase" evidence="4">
    <location>
        <begin position="2"/>
        <end position="156"/>
    </location>
</feature>
<gene>
    <name evidence="5" type="ORF">P167DRAFT_559761</name>
</gene>
<accession>A0A3N4KLR3</accession>
<keyword evidence="2 5" id="KW-0012">Acyltransferase</keyword>
<dbReference type="Gene3D" id="3.40.630.30">
    <property type="match status" value="1"/>
</dbReference>
<dbReference type="PANTHER" id="PTHR45910:SF1">
    <property type="entry name" value="N-ALPHA-ACETYLTRANSFERASE 20"/>
    <property type="match status" value="1"/>
</dbReference>
<keyword evidence="6" id="KW-1185">Reference proteome</keyword>
<evidence type="ECO:0000313" key="5">
    <source>
        <dbReference type="EMBL" id="RPB10242.1"/>
    </source>
</evidence>
<dbReference type="SUPFAM" id="SSF55729">
    <property type="entry name" value="Acyl-CoA N-acyltransferases (Nat)"/>
    <property type="match status" value="1"/>
</dbReference>
<dbReference type="EMBL" id="ML119144">
    <property type="protein sequence ID" value="RPB10242.1"/>
    <property type="molecule type" value="Genomic_DNA"/>
</dbReference>
<protein>
    <submittedName>
        <fullName evidence="5">Acyl-CoA N-acyltransferase</fullName>
    </submittedName>
</protein>
<evidence type="ECO:0000256" key="1">
    <source>
        <dbReference type="ARBA" id="ARBA00022679"/>
    </source>
</evidence>
<reference evidence="5 6" key="1">
    <citation type="journal article" date="2018" name="Nat. Ecol. Evol.">
        <title>Pezizomycetes genomes reveal the molecular basis of ectomycorrhizal truffle lifestyle.</title>
        <authorList>
            <person name="Murat C."/>
            <person name="Payen T."/>
            <person name="Noel B."/>
            <person name="Kuo A."/>
            <person name="Morin E."/>
            <person name="Chen J."/>
            <person name="Kohler A."/>
            <person name="Krizsan K."/>
            <person name="Balestrini R."/>
            <person name="Da Silva C."/>
            <person name="Montanini B."/>
            <person name="Hainaut M."/>
            <person name="Levati E."/>
            <person name="Barry K.W."/>
            <person name="Belfiori B."/>
            <person name="Cichocki N."/>
            <person name="Clum A."/>
            <person name="Dockter R.B."/>
            <person name="Fauchery L."/>
            <person name="Guy J."/>
            <person name="Iotti M."/>
            <person name="Le Tacon F."/>
            <person name="Lindquist E.A."/>
            <person name="Lipzen A."/>
            <person name="Malagnac F."/>
            <person name="Mello A."/>
            <person name="Molinier V."/>
            <person name="Miyauchi S."/>
            <person name="Poulain J."/>
            <person name="Riccioni C."/>
            <person name="Rubini A."/>
            <person name="Sitrit Y."/>
            <person name="Splivallo R."/>
            <person name="Traeger S."/>
            <person name="Wang M."/>
            <person name="Zifcakova L."/>
            <person name="Wipf D."/>
            <person name="Zambonelli A."/>
            <person name="Paolocci F."/>
            <person name="Nowrousian M."/>
            <person name="Ottonello S."/>
            <person name="Baldrian P."/>
            <person name="Spatafora J.W."/>
            <person name="Henrissat B."/>
            <person name="Nagy L.G."/>
            <person name="Aury J.M."/>
            <person name="Wincker P."/>
            <person name="Grigoriev I.V."/>
            <person name="Bonfante P."/>
            <person name="Martin F.M."/>
        </authorList>
    </citation>
    <scope>NUCLEOTIDE SEQUENCE [LARGE SCALE GENOMIC DNA]</scope>
    <source>
        <strain evidence="5 6">CCBAS932</strain>
    </source>
</reference>
<evidence type="ECO:0000256" key="3">
    <source>
        <dbReference type="SAM" id="MobiDB-lite"/>
    </source>
</evidence>
<dbReference type="STRING" id="1392247.A0A3N4KLR3"/>
<dbReference type="PROSITE" id="PS51186">
    <property type="entry name" value="GNAT"/>
    <property type="match status" value="1"/>
</dbReference>
<feature type="region of interest" description="Disordered" evidence="3">
    <location>
        <begin position="151"/>
        <end position="179"/>
    </location>
</feature>